<evidence type="ECO:0000256" key="6">
    <source>
        <dbReference type="ARBA" id="ARBA00022737"/>
    </source>
</evidence>
<comment type="pathway">
    <text evidence="1">Protein modification; protein glycosylation.</text>
</comment>
<dbReference type="GO" id="GO:0006508">
    <property type="term" value="P:proteolysis"/>
    <property type="evidence" value="ECO:0007669"/>
    <property type="project" value="UniProtKB-KW"/>
</dbReference>
<keyword evidence="4" id="KW-0328">Glycosyltransferase</keyword>
<feature type="repeat" description="TPR" evidence="8">
    <location>
        <begin position="199"/>
        <end position="232"/>
    </location>
</feature>
<keyword evidence="6" id="KW-0677">Repeat</keyword>
<organism evidence="10 11">
    <name type="scientific">Methylobacterium iners</name>
    <dbReference type="NCBI Taxonomy" id="418707"/>
    <lineage>
        <taxon>Bacteria</taxon>
        <taxon>Pseudomonadati</taxon>
        <taxon>Pseudomonadota</taxon>
        <taxon>Alphaproteobacteria</taxon>
        <taxon>Hyphomicrobiales</taxon>
        <taxon>Methylobacteriaceae</taxon>
        <taxon>Methylobacterium</taxon>
    </lineage>
</organism>
<dbReference type="RefSeq" id="WP_238245249.1">
    <property type="nucleotide sequence ID" value="NZ_BPQP01000055.1"/>
</dbReference>
<evidence type="ECO:0000259" key="9">
    <source>
        <dbReference type="Pfam" id="PF13844"/>
    </source>
</evidence>
<dbReference type="EC" id="2.4.1.255" evidence="3"/>
<feature type="domain" description="O-GlcNAc transferase C-terminal" evidence="9">
    <location>
        <begin position="523"/>
        <end position="700"/>
    </location>
</feature>
<dbReference type="SMART" id="SM00028">
    <property type="entry name" value="TPR"/>
    <property type="match status" value="8"/>
</dbReference>
<dbReference type="Proteomes" id="UP001055125">
    <property type="component" value="Unassembled WGS sequence"/>
</dbReference>
<dbReference type="PROSITE" id="PS50005">
    <property type="entry name" value="TPR"/>
    <property type="match status" value="3"/>
</dbReference>
<keyword evidence="7 8" id="KW-0802">TPR repeat</keyword>
<dbReference type="Gene3D" id="1.25.40.10">
    <property type="entry name" value="Tetratricopeptide repeat domain"/>
    <property type="match status" value="2"/>
</dbReference>
<evidence type="ECO:0000256" key="2">
    <source>
        <dbReference type="ARBA" id="ARBA00005386"/>
    </source>
</evidence>
<evidence type="ECO:0000256" key="8">
    <source>
        <dbReference type="PROSITE-ProRule" id="PRU00339"/>
    </source>
</evidence>
<evidence type="ECO:0000256" key="7">
    <source>
        <dbReference type="ARBA" id="ARBA00022803"/>
    </source>
</evidence>
<protein>
    <recommendedName>
        <fullName evidence="3">protein O-GlcNAc transferase</fullName>
        <ecNumber evidence="3">2.4.1.255</ecNumber>
    </recommendedName>
</protein>
<keyword evidence="11" id="KW-1185">Reference proteome</keyword>
<accession>A0ABQ4S0H0</accession>
<dbReference type="InterPro" id="IPR029489">
    <property type="entry name" value="OGT/SEC/SPY_C"/>
</dbReference>
<comment type="similarity">
    <text evidence="2">Belongs to the glycosyltransferase 41 family. O-GlcNAc transferase subfamily.</text>
</comment>
<proteinExistence type="inferred from homology"/>
<keyword evidence="10" id="KW-0378">Hydrolase</keyword>
<comment type="caution">
    <text evidence="10">The sequence shown here is derived from an EMBL/GenBank/DDBJ whole genome shotgun (WGS) entry which is preliminary data.</text>
</comment>
<dbReference type="InterPro" id="IPR051939">
    <property type="entry name" value="Glycosyltr_41/O-GlcNAc_trsf"/>
</dbReference>
<dbReference type="Pfam" id="PF13844">
    <property type="entry name" value="Glyco_transf_41"/>
    <property type="match status" value="2"/>
</dbReference>
<dbReference type="SUPFAM" id="SSF53756">
    <property type="entry name" value="UDP-Glycosyltransferase/glycogen phosphorylase"/>
    <property type="match status" value="1"/>
</dbReference>
<keyword evidence="10" id="KW-0645">Protease</keyword>
<dbReference type="EMBL" id="BPQP01000055">
    <property type="protein sequence ID" value="GJD96130.1"/>
    <property type="molecule type" value="Genomic_DNA"/>
</dbReference>
<sequence>MLKQRQSRGIEQPRAVQPAERFFTKAAEHYAAGRFEKARRNLQSVLDAAPGHAAAHFELAALARRTGASATALPHYVAALRCAPERPDYWLALATALLEAGRVAEARTIIERFLAQHGHADGARAIVMNFVNLAFAEALIHYTNNDDPQAEALLDLVIAIDETHAAATYYAGAVAARRNNLDLAFNLFSIAIFREPDNPEFFSGLGGFLTTIGDYNGAVSALQKAVELDPNLALAHSNLSGALTKRGEYDLALNHAKRALTINPNLAGGYVNLGISLKSLGSLTEAISAYDRAIDCEPGHVTAHSNRLFAKLYATDVSPAEYFRDAVTFGRRFADPLLRRRPFANDRDPTRRLRIGFVSADLCAHAVARFLEPVLERLDRNAFDLTAYMTRGTEDAVSLRLRGKFDAWHSIAGLTDNAAADLVETHAIDILVDLSGHSAGHRLLVFARKPAPIQATWMGHPATTGLTAINYRITDAVHDVPGTSDAFHTETVWRLPGVSATYQPPTDLPEVRRRAPFEDRGYVTFGVLNRFEKIGDHALRVWARILRELPDARLFMVVGGVEAPEVREHVQERLSGAGLPLDRVLLHPRVSLHPRVGPGYFDLYHEFDIALDSFPYNGGTTSCETLCMGVPFIALKGTHAAGRTGVAVLTAVGLQELAAETLEDYAACAVDLARDIDRLRAIRSGLRERVFASPLMNHVRLAEEVGDAFRTMWRRWVDAG</sequence>
<dbReference type="Gene3D" id="3.40.50.11380">
    <property type="match status" value="1"/>
</dbReference>
<dbReference type="PANTHER" id="PTHR44835:SF1">
    <property type="entry name" value="PROTEIN O-GLCNAC TRANSFERASE"/>
    <property type="match status" value="1"/>
</dbReference>
<gene>
    <name evidence="10" type="primary">bepA_4</name>
    <name evidence="10" type="ORF">OCOJLMKI_3348</name>
</gene>
<reference evidence="10" key="2">
    <citation type="submission" date="2021-08" db="EMBL/GenBank/DDBJ databases">
        <authorList>
            <person name="Tani A."/>
            <person name="Ola A."/>
            <person name="Ogura Y."/>
            <person name="Katsura K."/>
            <person name="Hayashi T."/>
        </authorList>
    </citation>
    <scope>NUCLEOTIDE SEQUENCE</scope>
    <source>
        <strain evidence="10">DSM 19015</strain>
    </source>
</reference>
<dbReference type="Pfam" id="PF13181">
    <property type="entry name" value="TPR_8"/>
    <property type="match status" value="1"/>
</dbReference>
<evidence type="ECO:0000256" key="1">
    <source>
        <dbReference type="ARBA" id="ARBA00004922"/>
    </source>
</evidence>
<evidence type="ECO:0000256" key="4">
    <source>
        <dbReference type="ARBA" id="ARBA00022676"/>
    </source>
</evidence>
<dbReference type="InterPro" id="IPR011990">
    <property type="entry name" value="TPR-like_helical_dom_sf"/>
</dbReference>
<evidence type="ECO:0000256" key="5">
    <source>
        <dbReference type="ARBA" id="ARBA00022679"/>
    </source>
</evidence>
<dbReference type="InterPro" id="IPR019734">
    <property type="entry name" value="TPR_rpt"/>
</dbReference>
<dbReference type="Pfam" id="PF13432">
    <property type="entry name" value="TPR_16"/>
    <property type="match status" value="2"/>
</dbReference>
<evidence type="ECO:0000313" key="11">
    <source>
        <dbReference type="Proteomes" id="UP001055125"/>
    </source>
</evidence>
<feature type="repeat" description="TPR" evidence="8">
    <location>
        <begin position="233"/>
        <end position="266"/>
    </location>
</feature>
<reference evidence="10" key="1">
    <citation type="journal article" date="2021" name="Front. Microbiol.">
        <title>Comprehensive Comparative Genomics and Phenotyping of Methylobacterium Species.</title>
        <authorList>
            <person name="Alessa O."/>
            <person name="Ogura Y."/>
            <person name="Fujitani Y."/>
            <person name="Takami H."/>
            <person name="Hayashi T."/>
            <person name="Sahin N."/>
            <person name="Tani A."/>
        </authorList>
    </citation>
    <scope>NUCLEOTIDE SEQUENCE</scope>
    <source>
        <strain evidence="10">DSM 19015</strain>
    </source>
</reference>
<dbReference type="SUPFAM" id="SSF48452">
    <property type="entry name" value="TPR-like"/>
    <property type="match status" value="1"/>
</dbReference>
<dbReference type="GO" id="GO:0008233">
    <property type="term" value="F:peptidase activity"/>
    <property type="evidence" value="ECO:0007669"/>
    <property type="project" value="UniProtKB-KW"/>
</dbReference>
<feature type="domain" description="O-GlcNAc transferase C-terminal" evidence="9">
    <location>
        <begin position="346"/>
        <end position="479"/>
    </location>
</feature>
<dbReference type="Gene3D" id="3.40.50.2000">
    <property type="entry name" value="Glycogen Phosphorylase B"/>
    <property type="match status" value="1"/>
</dbReference>
<keyword evidence="5" id="KW-0808">Transferase</keyword>
<evidence type="ECO:0000256" key="3">
    <source>
        <dbReference type="ARBA" id="ARBA00011970"/>
    </source>
</evidence>
<feature type="repeat" description="TPR" evidence="8">
    <location>
        <begin position="267"/>
        <end position="300"/>
    </location>
</feature>
<evidence type="ECO:0000313" key="10">
    <source>
        <dbReference type="EMBL" id="GJD96130.1"/>
    </source>
</evidence>
<name>A0ABQ4S0H0_9HYPH</name>
<dbReference type="PANTHER" id="PTHR44835">
    <property type="entry name" value="UDP-N-ACETYLGLUCOSAMINE--PEPTIDE N-ACETYLGLUCOSAMINYLTRANSFERASE SPINDLY-RELATED"/>
    <property type="match status" value="1"/>
</dbReference>